<dbReference type="Proteomes" id="UP000324222">
    <property type="component" value="Unassembled WGS sequence"/>
</dbReference>
<dbReference type="AlphaFoldDB" id="A0A5B7GIG7"/>
<name>A0A5B7GIG7_PORTR</name>
<reference evidence="2 3" key="1">
    <citation type="submission" date="2019-05" db="EMBL/GenBank/DDBJ databases">
        <title>Another draft genome of Portunus trituberculatus and its Hox gene families provides insights of decapod evolution.</title>
        <authorList>
            <person name="Jeong J.-H."/>
            <person name="Song I."/>
            <person name="Kim S."/>
            <person name="Choi T."/>
            <person name="Kim D."/>
            <person name="Ryu S."/>
            <person name="Kim W."/>
        </authorList>
    </citation>
    <scope>NUCLEOTIDE SEQUENCE [LARGE SCALE GENOMIC DNA]</scope>
    <source>
        <tissue evidence="2">Muscle</tissue>
    </source>
</reference>
<evidence type="ECO:0000256" key="1">
    <source>
        <dbReference type="SAM" id="MobiDB-lite"/>
    </source>
</evidence>
<feature type="region of interest" description="Disordered" evidence="1">
    <location>
        <begin position="39"/>
        <end position="66"/>
    </location>
</feature>
<evidence type="ECO:0000313" key="3">
    <source>
        <dbReference type="Proteomes" id="UP000324222"/>
    </source>
</evidence>
<protein>
    <submittedName>
        <fullName evidence="2">Uncharacterized protein</fullName>
    </submittedName>
</protein>
<gene>
    <name evidence="2" type="ORF">E2C01_051180</name>
</gene>
<accession>A0A5B7GIG7</accession>
<sequence>MTPLTTLPSLLQEIYSWDNGNQLTYPVKVIDIGYNTPEEDRGAVDPNQHFPTAGDVHIDPLSSRFS</sequence>
<organism evidence="2 3">
    <name type="scientific">Portunus trituberculatus</name>
    <name type="common">Swimming crab</name>
    <name type="synonym">Neptunus trituberculatus</name>
    <dbReference type="NCBI Taxonomy" id="210409"/>
    <lineage>
        <taxon>Eukaryota</taxon>
        <taxon>Metazoa</taxon>
        <taxon>Ecdysozoa</taxon>
        <taxon>Arthropoda</taxon>
        <taxon>Crustacea</taxon>
        <taxon>Multicrustacea</taxon>
        <taxon>Malacostraca</taxon>
        <taxon>Eumalacostraca</taxon>
        <taxon>Eucarida</taxon>
        <taxon>Decapoda</taxon>
        <taxon>Pleocyemata</taxon>
        <taxon>Brachyura</taxon>
        <taxon>Eubrachyura</taxon>
        <taxon>Portunoidea</taxon>
        <taxon>Portunidae</taxon>
        <taxon>Portuninae</taxon>
        <taxon>Portunus</taxon>
    </lineage>
</organism>
<keyword evidence="3" id="KW-1185">Reference proteome</keyword>
<comment type="caution">
    <text evidence="2">The sequence shown here is derived from an EMBL/GenBank/DDBJ whole genome shotgun (WGS) entry which is preliminary data.</text>
</comment>
<evidence type="ECO:0000313" key="2">
    <source>
        <dbReference type="EMBL" id="MPC57205.1"/>
    </source>
</evidence>
<dbReference type="EMBL" id="VSRR010014590">
    <property type="protein sequence ID" value="MPC57205.1"/>
    <property type="molecule type" value="Genomic_DNA"/>
</dbReference>
<proteinExistence type="predicted"/>
<dbReference type="OrthoDB" id="8626508at2759"/>